<proteinExistence type="predicted"/>
<name>A0ABC8JR76_ERUVS</name>
<dbReference type="AlphaFoldDB" id="A0ABC8JR76"/>
<dbReference type="EMBL" id="CAKOAT010135821">
    <property type="protein sequence ID" value="CAH8337496.1"/>
    <property type="molecule type" value="Genomic_DNA"/>
</dbReference>
<reference evidence="1 2" key="1">
    <citation type="submission" date="2022-03" db="EMBL/GenBank/DDBJ databases">
        <authorList>
            <person name="Macdonald S."/>
            <person name="Ahmed S."/>
            <person name="Newling K."/>
        </authorList>
    </citation>
    <scope>NUCLEOTIDE SEQUENCE [LARGE SCALE GENOMIC DNA]</scope>
</reference>
<comment type="caution">
    <text evidence="1">The sequence shown here is derived from an EMBL/GenBank/DDBJ whole genome shotgun (WGS) entry which is preliminary data.</text>
</comment>
<organism evidence="1 2">
    <name type="scientific">Eruca vesicaria subsp. sativa</name>
    <name type="common">Garden rocket</name>
    <name type="synonym">Eruca sativa</name>
    <dbReference type="NCBI Taxonomy" id="29727"/>
    <lineage>
        <taxon>Eukaryota</taxon>
        <taxon>Viridiplantae</taxon>
        <taxon>Streptophyta</taxon>
        <taxon>Embryophyta</taxon>
        <taxon>Tracheophyta</taxon>
        <taxon>Spermatophyta</taxon>
        <taxon>Magnoliopsida</taxon>
        <taxon>eudicotyledons</taxon>
        <taxon>Gunneridae</taxon>
        <taxon>Pentapetalae</taxon>
        <taxon>rosids</taxon>
        <taxon>malvids</taxon>
        <taxon>Brassicales</taxon>
        <taxon>Brassicaceae</taxon>
        <taxon>Brassiceae</taxon>
        <taxon>Eruca</taxon>
    </lineage>
</organism>
<accession>A0ABC8JR76</accession>
<protein>
    <submittedName>
        <fullName evidence="1">Uncharacterized protein</fullName>
    </submittedName>
</protein>
<dbReference type="Proteomes" id="UP001642260">
    <property type="component" value="Unassembled WGS sequence"/>
</dbReference>
<keyword evidence="2" id="KW-1185">Reference proteome</keyword>
<sequence>MSEDEREERWIFRTLMTLLKNENLEIPNENRIILLEGTILQKDDKLIELREARELLDEKISILRKWQDPDRVVDLARLTIMDDHLVFNLSLCKKVFRSYIK</sequence>
<evidence type="ECO:0000313" key="1">
    <source>
        <dbReference type="EMBL" id="CAH8337496.1"/>
    </source>
</evidence>
<evidence type="ECO:0000313" key="2">
    <source>
        <dbReference type="Proteomes" id="UP001642260"/>
    </source>
</evidence>
<gene>
    <name evidence="1" type="ORF">ERUC_LOCUS14513</name>
</gene>